<dbReference type="EMBL" id="JAPUUL010001806">
    <property type="protein sequence ID" value="KAJ8126555.1"/>
    <property type="molecule type" value="Genomic_DNA"/>
</dbReference>
<dbReference type="Proteomes" id="UP001153332">
    <property type="component" value="Unassembled WGS sequence"/>
</dbReference>
<organism evidence="1 2">
    <name type="scientific">Lasiodiplodia mahajangana</name>
    <dbReference type="NCBI Taxonomy" id="1108764"/>
    <lineage>
        <taxon>Eukaryota</taxon>
        <taxon>Fungi</taxon>
        <taxon>Dikarya</taxon>
        <taxon>Ascomycota</taxon>
        <taxon>Pezizomycotina</taxon>
        <taxon>Dothideomycetes</taxon>
        <taxon>Dothideomycetes incertae sedis</taxon>
        <taxon>Botryosphaeriales</taxon>
        <taxon>Botryosphaeriaceae</taxon>
        <taxon>Lasiodiplodia</taxon>
    </lineage>
</organism>
<protein>
    <submittedName>
        <fullName evidence="1">Uncharacterized protein</fullName>
    </submittedName>
</protein>
<name>A0ACC2JGG9_9PEZI</name>
<keyword evidence="2" id="KW-1185">Reference proteome</keyword>
<gene>
    <name evidence="1" type="ORF">O1611_g7084</name>
</gene>
<evidence type="ECO:0000313" key="2">
    <source>
        <dbReference type="Proteomes" id="UP001153332"/>
    </source>
</evidence>
<sequence length="219" mass="24571">MTNTSLEAINRTLERQLRKQTAELRSYRRLSRSGHLSLTSTAVSSRVTSGTISELELVSSALSDLSEEEVSTEHVEEESFSDSDSAASDVSSSVRAERDAKHRHRDEERLKLDLSKHQQILVDSQKINQSIKRCLDWTEELIKDGKKALEYQVRVSDIQLGGRVLDPLDDEEDNSRLLPSDSTAALDLRPIEEILEKATVWGAEPQDRDSGIELPKDGD</sequence>
<comment type="caution">
    <text evidence="1">The sequence shown here is derived from an EMBL/GenBank/DDBJ whole genome shotgun (WGS) entry which is preliminary data.</text>
</comment>
<reference evidence="1" key="1">
    <citation type="submission" date="2022-12" db="EMBL/GenBank/DDBJ databases">
        <title>Genome Sequence of Lasiodiplodia mahajangana.</title>
        <authorList>
            <person name="Buettner E."/>
        </authorList>
    </citation>
    <scope>NUCLEOTIDE SEQUENCE</scope>
    <source>
        <strain evidence="1">VT137</strain>
    </source>
</reference>
<proteinExistence type="predicted"/>
<evidence type="ECO:0000313" key="1">
    <source>
        <dbReference type="EMBL" id="KAJ8126555.1"/>
    </source>
</evidence>
<accession>A0ACC2JGG9</accession>